<dbReference type="PANTHER" id="PTHR46170">
    <property type="entry name" value="GATOR COMPLEX PROTEIN WDR59"/>
    <property type="match status" value="1"/>
</dbReference>
<evidence type="ECO:0000313" key="1">
    <source>
        <dbReference type="EMBL" id="GFS03768.1"/>
    </source>
</evidence>
<dbReference type="GO" id="GO:0035591">
    <property type="term" value="F:signaling adaptor activity"/>
    <property type="evidence" value="ECO:0007669"/>
    <property type="project" value="TreeGrafter"/>
</dbReference>
<proteinExistence type="predicted"/>
<dbReference type="AlphaFoldDB" id="A0AAV4I025"/>
<comment type="caution">
    <text evidence="1">The sequence shown here is derived from an EMBL/GenBank/DDBJ whole genome shotgun (WGS) entry which is preliminary data.</text>
</comment>
<dbReference type="Proteomes" id="UP000762676">
    <property type="component" value="Unassembled WGS sequence"/>
</dbReference>
<dbReference type="GO" id="GO:0034198">
    <property type="term" value="P:cellular response to amino acid starvation"/>
    <property type="evidence" value="ECO:0007669"/>
    <property type="project" value="TreeGrafter"/>
</dbReference>
<dbReference type="PANTHER" id="PTHR46170:SF1">
    <property type="entry name" value="GATOR COMPLEX PROTEIN WDR59"/>
    <property type="match status" value="1"/>
</dbReference>
<dbReference type="EMBL" id="BMAT01005991">
    <property type="protein sequence ID" value="GFS03768.1"/>
    <property type="molecule type" value="Genomic_DNA"/>
</dbReference>
<sequence length="342" mass="38485">MLEKKFAVEKVQVRSPTSPGQAAGVIPKYPTGSFEDYRIPFPRTCGARFCSTALSDLIAYVAPPQSPWIRSQASSYAPMFYGSSTHSSSEGVSISSFYVEKTAKPRHQRHHQSQSLYNKSYRLRDSLDIGKRVGAGTDRDSERSSRRQQKVGLIKIYDTTCINPVSRDLAERYKLDLNDVQGTCEHNAGVARELSRMDLAQVWQLVGIMSDPSIQPVPNADRGPPFAYSAFGRPLLKRIMEHYGRMRDVQTMAMLCCIFWDKHPSHGHRDSYVLDLHAEPGTSGSTAVTHLSRNDSRTSLEYNAAAAANVRVLVYLVLFLICCNFNFYEQCWTYKSAQCPYL</sequence>
<dbReference type="GO" id="GO:0035859">
    <property type="term" value="C:Seh1-associated complex"/>
    <property type="evidence" value="ECO:0007669"/>
    <property type="project" value="TreeGrafter"/>
</dbReference>
<evidence type="ECO:0000313" key="2">
    <source>
        <dbReference type="Proteomes" id="UP000762676"/>
    </source>
</evidence>
<keyword evidence="2" id="KW-1185">Reference proteome</keyword>
<accession>A0AAV4I025</accession>
<dbReference type="InterPro" id="IPR049567">
    <property type="entry name" value="WDR59-like"/>
</dbReference>
<dbReference type="GO" id="GO:0005774">
    <property type="term" value="C:vacuolar membrane"/>
    <property type="evidence" value="ECO:0007669"/>
    <property type="project" value="TreeGrafter"/>
</dbReference>
<gene>
    <name evidence="1" type="ORF">ElyMa_002895500</name>
</gene>
<dbReference type="GO" id="GO:1904263">
    <property type="term" value="P:positive regulation of TORC1 signaling"/>
    <property type="evidence" value="ECO:0007669"/>
    <property type="project" value="TreeGrafter"/>
</dbReference>
<reference evidence="1 2" key="1">
    <citation type="journal article" date="2021" name="Elife">
        <title>Chloroplast acquisition without the gene transfer in kleptoplastic sea slugs, Plakobranchus ocellatus.</title>
        <authorList>
            <person name="Maeda T."/>
            <person name="Takahashi S."/>
            <person name="Yoshida T."/>
            <person name="Shimamura S."/>
            <person name="Takaki Y."/>
            <person name="Nagai Y."/>
            <person name="Toyoda A."/>
            <person name="Suzuki Y."/>
            <person name="Arimoto A."/>
            <person name="Ishii H."/>
            <person name="Satoh N."/>
            <person name="Nishiyama T."/>
            <person name="Hasebe M."/>
            <person name="Maruyama T."/>
            <person name="Minagawa J."/>
            <person name="Obokata J."/>
            <person name="Shigenobu S."/>
        </authorList>
    </citation>
    <scope>NUCLEOTIDE SEQUENCE [LARGE SCALE GENOMIC DNA]</scope>
</reference>
<name>A0AAV4I025_9GAST</name>
<protein>
    <submittedName>
        <fullName evidence="1">WD repeat-containing protein 59</fullName>
    </submittedName>
</protein>
<organism evidence="1 2">
    <name type="scientific">Elysia marginata</name>
    <dbReference type="NCBI Taxonomy" id="1093978"/>
    <lineage>
        <taxon>Eukaryota</taxon>
        <taxon>Metazoa</taxon>
        <taxon>Spiralia</taxon>
        <taxon>Lophotrochozoa</taxon>
        <taxon>Mollusca</taxon>
        <taxon>Gastropoda</taxon>
        <taxon>Heterobranchia</taxon>
        <taxon>Euthyneura</taxon>
        <taxon>Panpulmonata</taxon>
        <taxon>Sacoglossa</taxon>
        <taxon>Placobranchoidea</taxon>
        <taxon>Plakobranchidae</taxon>
        <taxon>Elysia</taxon>
    </lineage>
</organism>